<protein>
    <submittedName>
        <fullName evidence="1">Uncharacterized protein</fullName>
    </submittedName>
</protein>
<sequence length="229" mass="24697">MFPEGEYVDILGRVELPVVFEVIGTGGSVVVLDVGLMTVLPGSVLVDDVDVKGGEEEEEEEGGEEDGLITVLPGSVLVDEEGSDVEEDEEDLDVEKITVRPGREVVEEDSDVEEVEEVSEVGKTTVRPGREVVEEDSDVEEVEDVSEVGKTTVRPGREAAEEVPDVDVGEVGRIATREIGGGVVLDVDELAIDRHDDDEKDDEDILPLLSHTADFDSALCVVVEEDELP</sequence>
<evidence type="ECO:0000313" key="2">
    <source>
        <dbReference type="Proteomes" id="UP000824998"/>
    </source>
</evidence>
<evidence type="ECO:0000313" key="1">
    <source>
        <dbReference type="EMBL" id="KAG9232803.1"/>
    </source>
</evidence>
<gene>
    <name evidence="1" type="ORF">BJ875DRAFT_66879</name>
</gene>
<name>A0A9P7YGX6_9HELO</name>
<keyword evidence="2" id="KW-1185">Reference proteome</keyword>
<organism evidence="1 2">
    <name type="scientific">Amylocarpus encephaloides</name>
    <dbReference type="NCBI Taxonomy" id="45428"/>
    <lineage>
        <taxon>Eukaryota</taxon>
        <taxon>Fungi</taxon>
        <taxon>Dikarya</taxon>
        <taxon>Ascomycota</taxon>
        <taxon>Pezizomycotina</taxon>
        <taxon>Leotiomycetes</taxon>
        <taxon>Helotiales</taxon>
        <taxon>Helotiales incertae sedis</taxon>
        <taxon>Amylocarpus</taxon>
    </lineage>
</organism>
<proteinExistence type="predicted"/>
<reference evidence="1" key="1">
    <citation type="journal article" date="2021" name="IMA Fungus">
        <title>Genomic characterization of three marine fungi, including Emericellopsis atlantica sp. nov. with signatures of a generalist lifestyle and marine biomass degradation.</title>
        <authorList>
            <person name="Hagestad O.C."/>
            <person name="Hou L."/>
            <person name="Andersen J.H."/>
            <person name="Hansen E.H."/>
            <person name="Altermark B."/>
            <person name="Li C."/>
            <person name="Kuhnert E."/>
            <person name="Cox R.J."/>
            <person name="Crous P.W."/>
            <person name="Spatafora J.W."/>
            <person name="Lail K."/>
            <person name="Amirebrahimi M."/>
            <person name="Lipzen A."/>
            <person name="Pangilinan J."/>
            <person name="Andreopoulos W."/>
            <person name="Hayes R.D."/>
            <person name="Ng V."/>
            <person name="Grigoriev I.V."/>
            <person name="Jackson S.A."/>
            <person name="Sutton T.D.S."/>
            <person name="Dobson A.D.W."/>
            <person name="Rama T."/>
        </authorList>
    </citation>
    <scope>NUCLEOTIDE SEQUENCE</scope>
    <source>
        <strain evidence="1">TRa018bII</strain>
    </source>
</reference>
<dbReference type="EMBL" id="MU251529">
    <property type="protein sequence ID" value="KAG9232803.1"/>
    <property type="molecule type" value="Genomic_DNA"/>
</dbReference>
<accession>A0A9P7YGX6</accession>
<comment type="caution">
    <text evidence="1">The sequence shown here is derived from an EMBL/GenBank/DDBJ whole genome shotgun (WGS) entry which is preliminary data.</text>
</comment>
<dbReference type="AlphaFoldDB" id="A0A9P7YGX6"/>
<dbReference type="Proteomes" id="UP000824998">
    <property type="component" value="Unassembled WGS sequence"/>
</dbReference>